<sequence length="76" mass="8843">MRQTGPLTLTRQLKTVQSRLQLGRCFDRNTAKEKNLPKWYRLSFLAQTAYAVTLLQFDACQANCHRLVMKSTKEPQ</sequence>
<reference evidence="1 2" key="1">
    <citation type="submission" date="2018-08" db="EMBL/GenBank/DDBJ databases">
        <title>Genome sequencing of Agrobacterium vitis strain ICMP 10754.</title>
        <authorList>
            <person name="Visnovsky S.B."/>
            <person name="Pitman A.R."/>
        </authorList>
    </citation>
    <scope>NUCLEOTIDE SEQUENCE [LARGE SCALE GENOMIC DNA]</scope>
    <source>
        <strain evidence="1 2">ICMP 10754</strain>
    </source>
</reference>
<proteinExistence type="predicted"/>
<dbReference type="AlphaFoldDB" id="A0A109CQF5"/>
<comment type="caution">
    <text evidence="1">The sequence shown here is derived from an EMBL/GenBank/DDBJ whole genome shotgun (WGS) entry which is preliminary data.</text>
</comment>
<accession>A0A109CQF5</accession>
<dbReference type="EMBL" id="QUSG01000003">
    <property type="protein sequence ID" value="KAA3529602.1"/>
    <property type="molecule type" value="Genomic_DNA"/>
</dbReference>
<evidence type="ECO:0000313" key="2">
    <source>
        <dbReference type="Proteomes" id="UP000436911"/>
    </source>
</evidence>
<name>A0A109CQF5_AGRVI</name>
<gene>
    <name evidence="1" type="ORF">DXT89_07700</name>
</gene>
<protein>
    <submittedName>
        <fullName evidence="1">Uncharacterized protein</fullName>
    </submittedName>
</protein>
<evidence type="ECO:0000313" key="1">
    <source>
        <dbReference type="EMBL" id="KAA3529602.1"/>
    </source>
</evidence>
<organism evidence="1 2">
    <name type="scientific">Agrobacterium vitis</name>
    <name type="common">Rhizobium vitis</name>
    <dbReference type="NCBI Taxonomy" id="373"/>
    <lineage>
        <taxon>Bacteria</taxon>
        <taxon>Pseudomonadati</taxon>
        <taxon>Pseudomonadota</taxon>
        <taxon>Alphaproteobacteria</taxon>
        <taxon>Hyphomicrobiales</taxon>
        <taxon>Rhizobiaceae</taxon>
        <taxon>Rhizobium/Agrobacterium group</taxon>
        <taxon>Agrobacterium</taxon>
    </lineage>
</organism>
<dbReference type="Proteomes" id="UP000436911">
    <property type="component" value="Unassembled WGS sequence"/>
</dbReference>